<sequence length="216" mass="23427">MVNGGAATAPRRFVVAVTGGIACGKTAVTDAFVRRGVNCYDADAAARAVVAPGQAALAQIAERFGPLMLAADGTLDRAALRRHVFSDTDARRDLEAIIHPQVRRWLREHVDRDGGLYSLLAIPLLAETWPAYAWADRVLVVDADPQLQLARLLARDAITPELARQMIKAQATREQRLAIANDVIENSGSLEQLDEAVAALHQRYCELAVTKQKTAP</sequence>
<dbReference type="NCBIfam" id="TIGR00152">
    <property type="entry name" value="dephospho-CoA kinase"/>
    <property type="match status" value="1"/>
</dbReference>
<keyword evidence="4 5" id="KW-0173">Coenzyme A biosynthesis</keyword>
<keyword evidence="5" id="KW-0963">Cytoplasm</keyword>
<keyword evidence="3 5" id="KW-0067">ATP-binding</keyword>
<dbReference type="Pfam" id="PF01121">
    <property type="entry name" value="CoaE"/>
    <property type="match status" value="1"/>
</dbReference>
<dbReference type="Proteomes" id="UP001064632">
    <property type="component" value="Chromosome"/>
</dbReference>
<keyword evidence="8" id="KW-1185">Reference proteome</keyword>
<dbReference type="PANTHER" id="PTHR10695:SF46">
    <property type="entry name" value="BIFUNCTIONAL COENZYME A SYNTHASE-RELATED"/>
    <property type="match status" value="1"/>
</dbReference>
<comment type="function">
    <text evidence="5">Catalyzes the phosphorylation of the 3'-hydroxyl group of dephosphocoenzyme A to form coenzyme A.</text>
</comment>
<organism evidence="7 8">
    <name type="scientific">Tahibacter amnicola</name>
    <dbReference type="NCBI Taxonomy" id="2976241"/>
    <lineage>
        <taxon>Bacteria</taxon>
        <taxon>Pseudomonadati</taxon>
        <taxon>Pseudomonadota</taxon>
        <taxon>Gammaproteobacteria</taxon>
        <taxon>Lysobacterales</taxon>
        <taxon>Rhodanobacteraceae</taxon>
        <taxon>Tahibacter</taxon>
    </lineage>
</organism>
<comment type="catalytic activity">
    <reaction evidence="5">
        <text>3'-dephospho-CoA + ATP = ADP + CoA + H(+)</text>
        <dbReference type="Rhea" id="RHEA:18245"/>
        <dbReference type="ChEBI" id="CHEBI:15378"/>
        <dbReference type="ChEBI" id="CHEBI:30616"/>
        <dbReference type="ChEBI" id="CHEBI:57287"/>
        <dbReference type="ChEBI" id="CHEBI:57328"/>
        <dbReference type="ChEBI" id="CHEBI:456216"/>
        <dbReference type="EC" id="2.7.1.24"/>
    </reaction>
</comment>
<dbReference type="PROSITE" id="PS51219">
    <property type="entry name" value="DPCK"/>
    <property type="match status" value="1"/>
</dbReference>
<keyword evidence="2 5" id="KW-0547">Nucleotide-binding</keyword>
<dbReference type="Gene3D" id="3.40.50.300">
    <property type="entry name" value="P-loop containing nucleotide triphosphate hydrolases"/>
    <property type="match status" value="1"/>
</dbReference>
<dbReference type="GO" id="GO:0004140">
    <property type="term" value="F:dephospho-CoA kinase activity"/>
    <property type="evidence" value="ECO:0007669"/>
    <property type="project" value="UniProtKB-EC"/>
</dbReference>
<accession>A0ABY6BH56</accession>
<dbReference type="HAMAP" id="MF_00376">
    <property type="entry name" value="Dephospho_CoA_kinase"/>
    <property type="match status" value="1"/>
</dbReference>
<feature type="binding site" evidence="5">
    <location>
        <begin position="22"/>
        <end position="27"/>
    </location>
    <ligand>
        <name>ATP</name>
        <dbReference type="ChEBI" id="CHEBI:30616"/>
    </ligand>
</feature>
<evidence type="ECO:0000256" key="5">
    <source>
        <dbReference type="HAMAP-Rule" id="MF_00376"/>
    </source>
</evidence>
<dbReference type="PANTHER" id="PTHR10695">
    <property type="entry name" value="DEPHOSPHO-COA KINASE-RELATED"/>
    <property type="match status" value="1"/>
</dbReference>
<evidence type="ECO:0000256" key="4">
    <source>
        <dbReference type="ARBA" id="ARBA00022993"/>
    </source>
</evidence>
<name>A0ABY6BH56_9GAMM</name>
<protein>
    <recommendedName>
        <fullName evidence="5 6">Dephospho-CoA kinase</fullName>
        <ecNumber evidence="5 6">2.7.1.24</ecNumber>
    </recommendedName>
    <alternativeName>
        <fullName evidence="5">Dephosphocoenzyme A kinase</fullName>
    </alternativeName>
</protein>
<evidence type="ECO:0000256" key="3">
    <source>
        <dbReference type="ARBA" id="ARBA00022840"/>
    </source>
</evidence>
<proteinExistence type="inferred from homology"/>
<dbReference type="EC" id="2.7.1.24" evidence="5 6"/>
<evidence type="ECO:0000313" key="7">
    <source>
        <dbReference type="EMBL" id="UXI67705.1"/>
    </source>
</evidence>
<evidence type="ECO:0000313" key="8">
    <source>
        <dbReference type="Proteomes" id="UP001064632"/>
    </source>
</evidence>
<dbReference type="InterPro" id="IPR027417">
    <property type="entry name" value="P-loop_NTPase"/>
</dbReference>
<comment type="subcellular location">
    <subcellularLocation>
        <location evidence="5">Cytoplasm</location>
    </subcellularLocation>
</comment>
<comment type="similarity">
    <text evidence="1 5">Belongs to the CoaE family.</text>
</comment>
<reference evidence="7" key="1">
    <citation type="submission" date="2022-09" db="EMBL/GenBank/DDBJ databases">
        <title>Tahibacter sp. nov., isolated from a fresh water.</title>
        <authorList>
            <person name="Baek J.H."/>
            <person name="Lee J.K."/>
            <person name="Kim J.M."/>
            <person name="Jeon C.O."/>
        </authorList>
    </citation>
    <scope>NUCLEOTIDE SEQUENCE</scope>
    <source>
        <strain evidence="7">W38</strain>
    </source>
</reference>
<keyword evidence="5 7" id="KW-0808">Transferase</keyword>
<dbReference type="SUPFAM" id="SSF52540">
    <property type="entry name" value="P-loop containing nucleoside triphosphate hydrolases"/>
    <property type="match status" value="1"/>
</dbReference>
<comment type="pathway">
    <text evidence="5">Cofactor biosynthesis; coenzyme A biosynthesis; CoA from (R)-pantothenate: step 5/5.</text>
</comment>
<keyword evidence="5 7" id="KW-0418">Kinase</keyword>
<dbReference type="EMBL" id="CP104694">
    <property type="protein sequence ID" value="UXI67705.1"/>
    <property type="molecule type" value="Genomic_DNA"/>
</dbReference>
<evidence type="ECO:0000256" key="2">
    <source>
        <dbReference type="ARBA" id="ARBA00022741"/>
    </source>
</evidence>
<dbReference type="CDD" id="cd02022">
    <property type="entry name" value="DPCK"/>
    <property type="match status" value="1"/>
</dbReference>
<evidence type="ECO:0000256" key="1">
    <source>
        <dbReference type="ARBA" id="ARBA00009018"/>
    </source>
</evidence>
<dbReference type="InterPro" id="IPR001977">
    <property type="entry name" value="Depp_CoAkinase"/>
</dbReference>
<gene>
    <name evidence="5 7" type="primary">coaE</name>
    <name evidence="7" type="ORF">N4264_23695</name>
</gene>
<evidence type="ECO:0000256" key="6">
    <source>
        <dbReference type="NCBIfam" id="TIGR00152"/>
    </source>
</evidence>